<accession>A0ABR1D373</accession>
<evidence type="ECO:0000313" key="1">
    <source>
        <dbReference type="EMBL" id="KAK6744997.1"/>
    </source>
</evidence>
<name>A0ABR1D373_NECAM</name>
<keyword evidence="2" id="KW-1185">Reference proteome</keyword>
<proteinExistence type="predicted"/>
<reference evidence="1 2" key="1">
    <citation type="submission" date="2023-08" db="EMBL/GenBank/DDBJ databases">
        <title>A Necator americanus chromosomal reference genome.</title>
        <authorList>
            <person name="Ilik V."/>
            <person name="Petrzelkova K.J."/>
            <person name="Pardy F."/>
            <person name="Fuh T."/>
            <person name="Niatou-Singa F.S."/>
            <person name="Gouil Q."/>
            <person name="Baker L."/>
            <person name="Ritchie M.E."/>
            <person name="Jex A.R."/>
            <person name="Gazzola D."/>
            <person name="Li H."/>
            <person name="Toshio Fujiwara R."/>
            <person name="Zhan B."/>
            <person name="Aroian R.V."/>
            <person name="Pafco B."/>
            <person name="Schwarz E.M."/>
        </authorList>
    </citation>
    <scope>NUCLEOTIDE SEQUENCE [LARGE SCALE GENOMIC DNA]</scope>
    <source>
        <strain evidence="1 2">Aroian</strain>
        <tissue evidence="1">Whole animal</tissue>
    </source>
</reference>
<organism evidence="1 2">
    <name type="scientific">Necator americanus</name>
    <name type="common">Human hookworm</name>
    <dbReference type="NCBI Taxonomy" id="51031"/>
    <lineage>
        <taxon>Eukaryota</taxon>
        <taxon>Metazoa</taxon>
        <taxon>Ecdysozoa</taxon>
        <taxon>Nematoda</taxon>
        <taxon>Chromadorea</taxon>
        <taxon>Rhabditida</taxon>
        <taxon>Rhabditina</taxon>
        <taxon>Rhabditomorpha</taxon>
        <taxon>Strongyloidea</taxon>
        <taxon>Ancylostomatidae</taxon>
        <taxon>Bunostominae</taxon>
        <taxon>Necator</taxon>
    </lineage>
</organism>
<gene>
    <name evidence="1" type="primary">Necator_chrIII.g12373</name>
    <name evidence="1" type="ORF">RB195_011607</name>
</gene>
<comment type="caution">
    <text evidence="1">The sequence shown here is derived from an EMBL/GenBank/DDBJ whole genome shotgun (WGS) entry which is preliminary data.</text>
</comment>
<protein>
    <submittedName>
        <fullName evidence="1">Uncharacterized protein</fullName>
    </submittedName>
</protein>
<dbReference type="EMBL" id="JAVFWL010000003">
    <property type="protein sequence ID" value="KAK6744997.1"/>
    <property type="molecule type" value="Genomic_DNA"/>
</dbReference>
<sequence length="89" mass="9530">MIFDGLETFDKVLIPSLGGDGDLKRLDIDNSGSTWVQRLDMGSVVRDGGSGSTTAARQQRLDMTAARHGVLRLDMGSGSTSSGSTWLWL</sequence>
<dbReference type="Proteomes" id="UP001303046">
    <property type="component" value="Unassembled WGS sequence"/>
</dbReference>
<evidence type="ECO:0000313" key="2">
    <source>
        <dbReference type="Proteomes" id="UP001303046"/>
    </source>
</evidence>